<keyword evidence="2 5" id="KW-0853">WD repeat</keyword>
<evidence type="ECO:0000256" key="2">
    <source>
        <dbReference type="ARBA" id="ARBA00022574"/>
    </source>
</evidence>
<sequence>MIFYICTTILVSDVVSISSVNRIRELPQNSKIVATHTDSPNVMLPFASIFNVFIWDVESQPNRQSVLGAKPSRPDLILTGHQDTAEYALAMCPAEPFVLSGGKDKSVVLWSISDHISSSLAEGQGSQKSSGSKDGAVGGRPAYGSTVKARGIFRGHRDTVEDVQFKPSSAQEFCSVGDDACLILWDARTGSSPVVKVEKAHKADVHCVDWNSSDVNLILTGSADNTVRMFDRRRLTSQKVGSPVHIFEGHTAAVLCVQWSPDEASVFGSGAEDGSLNIWDHKKIGKAEGSSGNGNPHYRPGLFFRHSGHIVSDDAEKPGAGWALQIWRMLDLIYRPEKDVLDELEKLKSHIRPCSSKSFS</sequence>
<dbReference type="PROSITE" id="PS50082">
    <property type="entry name" value="WD_REPEATS_2"/>
    <property type="match status" value="3"/>
</dbReference>
<reference evidence="7 8" key="1">
    <citation type="journal article" date="2021" name="Comput. Struct. Biotechnol. J.">
        <title>De novo genome assembly of the potent medicinal plant Rehmannia glutinosa using nanopore technology.</title>
        <authorList>
            <person name="Ma L."/>
            <person name="Dong C."/>
            <person name="Song C."/>
            <person name="Wang X."/>
            <person name="Zheng X."/>
            <person name="Niu Y."/>
            <person name="Chen S."/>
            <person name="Feng W."/>
        </authorList>
    </citation>
    <scope>NUCLEOTIDE SEQUENCE [LARGE SCALE GENOMIC DNA]</scope>
    <source>
        <strain evidence="7">DH-2019</strain>
    </source>
</reference>
<dbReference type="InterPro" id="IPR020472">
    <property type="entry name" value="WD40_PAC1"/>
</dbReference>
<evidence type="ECO:0000313" key="8">
    <source>
        <dbReference type="Proteomes" id="UP001318860"/>
    </source>
</evidence>
<dbReference type="InterPro" id="IPR001680">
    <property type="entry name" value="WD40_rpt"/>
</dbReference>
<feature type="repeat" description="WD" evidence="5">
    <location>
        <begin position="153"/>
        <end position="195"/>
    </location>
</feature>
<feature type="repeat" description="WD" evidence="5">
    <location>
        <begin position="198"/>
        <end position="231"/>
    </location>
</feature>
<organism evidence="7 8">
    <name type="scientific">Rehmannia glutinosa</name>
    <name type="common">Chinese foxglove</name>
    <dbReference type="NCBI Taxonomy" id="99300"/>
    <lineage>
        <taxon>Eukaryota</taxon>
        <taxon>Viridiplantae</taxon>
        <taxon>Streptophyta</taxon>
        <taxon>Embryophyta</taxon>
        <taxon>Tracheophyta</taxon>
        <taxon>Spermatophyta</taxon>
        <taxon>Magnoliopsida</taxon>
        <taxon>eudicotyledons</taxon>
        <taxon>Gunneridae</taxon>
        <taxon>Pentapetalae</taxon>
        <taxon>asterids</taxon>
        <taxon>lamiids</taxon>
        <taxon>Lamiales</taxon>
        <taxon>Orobanchaceae</taxon>
        <taxon>Rehmannieae</taxon>
        <taxon>Rehmannia</taxon>
    </lineage>
</organism>
<feature type="compositionally biased region" description="Low complexity" evidence="6">
    <location>
        <begin position="123"/>
        <end position="135"/>
    </location>
</feature>
<evidence type="ECO:0000313" key="7">
    <source>
        <dbReference type="EMBL" id="KAK6148719.1"/>
    </source>
</evidence>
<feature type="region of interest" description="Disordered" evidence="6">
    <location>
        <begin position="121"/>
        <end position="142"/>
    </location>
</feature>
<keyword evidence="4" id="KW-0539">Nucleus</keyword>
<accession>A0ABR0WNL0</accession>
<dbReference type="PROSITE" id="PS50294">
    <property type="entry name" value="WD_REPEATS_REGION"/>
    <property type="match status" value="2"/>
</dbReference>
<dbReference type="SUPFAM" id="SSF50978">
    <property type="entry name" value="WD40 repeat-like"/>
    <property type="match status" value="1"/>
</dbReference>
<dbReference type="InterPro" id="IPR036322">
    <property type="entry name" value="WD40_repeat_dom_sf"/>
</dbReference>
<comment type="subcellular location">
    <subcellularLocation>
        <location evidence="1">Nucleus</location>
    </subcellularLocation>
</comment>
<keyword evidence="3" id="KW-0677">Repeat</keyword>
<dbReference type="PRINTS" id="PR00320">
    <property type="entry name" value="GPROTEINBRPT"/>
</dbReference>
<keyword evidence="8" id="KW-1185">Reference proteome</keyword>
<dbReference type="InterPro" id="IPR050459">
    <property type="entry name" value="WD_repeat_RBAP46/RBAP48/MSI1"/>
</dbReference>
<dbReference type="EMBL" id="JABTTQ020000009">
    <property type="protein sequence ID" value="KAK6148719.1"/>
    <property type="molecule type" value="Genomic_DNA"/>
</dbReference>
<dbReference type="PANTHER" id="PTHR22850">
    <property type="entry name" value="WD40 REPEAT FAMILY"/>
    <property type="match status" value="1"/>
</dbReference>
<comment type="caution">
    <text evidence="7">The sequence shown here is derived from an EMBL/GenBank/DDBJ whole genome shotgun (WGS) entry which is preliminary data.</text>
</comment>
<evidence type="ECO:0000256" key="4">
    <source>
        <dbReference type="ARBA" id="ARBA00023242"/>
    </source>
</evidence>
<dbReference type="Proteomes" id="UP001318860">
    <property type="component" value="Unassembled WGS sequence"/>
</dbReference>
<protein>
    <submittedName>
        <fullName evidence="7">Uncharacterized protein</fullName>
    </submittedName>
</protein>
<feature type="repeat" description="WD" evidence="5">
    <location>
        <begin position="247"/>
        <end position="280"/>
    </location>
</feature>
<name>A0ABR0WNL0_REHGL</name>
<evidence type="ECO:0000256" key="1">
    <source>
        <dbReference type="ARBA" id="ARBA00004123"/>
    </source>
</evidence>
<dbReference type="SMART" id="SM00320">
    <property type="entry name" value="WD40"/>
    <property type="match status" value="4"/>
</dbReference>
<evidence type="ECO:0000256" key="6">
    <source>
        <dbReference type="SAM" id="MobiDB-lite"/>
    </source>
</evidence>
<dbReference type="Pfam" id="PF00400">
    <property type="entry name" value="WD40"/>
    <property type="match status" value="4"/>
</dbReference>
<dbReference type="Gene3D" id="2.130.10.10">
    <property type="entry name" value="YVTN repeat-like/Quinoprotein amine dehydrogenase"/>
    <property type="match status" value="1"/>
</dbReference>
<proteinExistence type="predicted"/>
<gene>
    <name evidence="7" type="ORF">DH2020_016244</name>
</gene>
<evidence type="ECO:0000256" key="3">
    <source>
        <dbReference type="ARBA" id="ARBA00022737"/>
    </source>
</evidence>
<dbReference type="InterPro" id="IPR015943">
    <property type="entry name" value="WD40/YVTN_repeat-like_dom_sf"/>
</dbReference>
<evidence type="ECO:0000256" key="5">
    <source>
        <dbReference type="PROSITE-ProRule" id="PRU00221"/>
    </source>
</evidence>